<evidence type="ECO:0000259" key="4">
    <source>
        <dbReference type="PROSITE" id="PS01124"/>
    </source>
</evidence>
<dbReference type="InterPro" id="IPR009057">
    <property type="entry name" value="Homeodomain-like_sf"/>
</dbReference>
<dbReference type="Gene3D" id="1.10.10.60">
    <property type="entry name" value="Homeodomain-like"/>
    <property type="match status" value="2"/>
</dbReference>
<evidence type="ECO:0000256" key="3">
    <source>
        <dbReference type="ARBA" id="ARBA00023163"/>
    </source>
</evidence>
<dbReference type="SMART" id="SM00342">
    <property type="entry name" value="HTH_ARAC"/>
    <property type="match status" value="1"/>
</dbReference>
<proteinExistence type="predicted"/>
<keyword evidence="1" id="KW-0805">Transcription regulation</keyword>
<evidence type="ECO:0000313" key="6">
    <source>
        <dbReference type="Proteomes" id="UP000266340"/>
    </source>
</evidence>
<name>A0A398CSK9_9BACL</name>
<dbReference type="OrthoDB" id="9778008at2"/>
<dbReference type="AlphaFoldDB" id="A0A398CSK9"/>
<dbReference type="GO" id="GO:0043565">
    <property type="term" value="F:sequence-specific DNA binding"/>
    <property type="evidence" value="ECO:0007669"/>
    <property type="project" value="InterPro"/>
</dbReference>
<keyword evidence="3" id="KW-0804">Transcription</keyword>
<comment type="caution">
    <text evidence="5">The sequence shown here is derived from an EMBL/GenBank/DDBJ whole genome shotgun (WGS) entry which is preliminary data.</text>
</comment>
<organism evidence="5 6">
    <name type="scientific">Cohnella faecalis</name>
    <dbReference type="NCBI Taxonomy" id="2315694"/>
    <lineage>
        <taxon>Bacteria</taxon>
        <taxon>Bacillati</taxon>
        <taxon>Bacillota</taxon>
        <taxon>Bacilli</taxon>
        <taxon>Bacillales</taxon>
        <taxon>Paenibacillaceae</taxon>
        <taxon>Cohnella</taxon>
    </lineage>
</organism>
<sequence length="315" mass="36910">MELQTVGRIHHEGYRHSIWYNDNENLNWNDDHHSRYKLVLVLEGSGLVEHASSTYPIIAQSIFCLNESEQLRLTSGSGLIMKSLYFHPHVVNSKFTLHDSDAQNRLERDDLSTSDIHDVWCLGPFFDRQEPFYGCTPIDSAVARHAFKIMESINGQLTDQPDFHWPCRSRSYLLELLFLVSRIYREAESFPDRIPPVLSSKPDSSEQLESIVRYVHTHYREKLKIDDICKKFHTNKTTLNNQFKQYAGISVMGYLNQIRMQMASSMLRNTLLPKHEIMEMVGIHDSAHFLRNFRKFAGYSPSEYRKSFCWMLQNR</sequence>
<accession>A0A398CSK9</accession>
<dbReference type="PROSITE" id="PS01124">
    <property type="entry name" value="HTH_ARAC_FAMILY_2"/>
    <property type="match status" value="1"/>
</dbReference>
<evidence type="ECO:0000313" key="5">
    <source>
        <dbReference type="EMBL" id="RIE02361.1"/>
    </source>
</evidence>
<dbReference type="EMBL" id="QXJM01000039">
    <property type="protein sequence ID" value="RIE02361.1"/>
    <property type="molecule type" value="Genomic_DNA"/>
</dbReference>
<dbReference type="RefSeq" id="WP_119150400.1">
    <property type="nucleotide sequence ID" value="NZ_JBHSOV010000028.1"/>
</dbReference>
<dbReference type="InterPro" id="IPR018060">
    <property type="entry name" value="HTH_AraC"/>
</dbReference>
<dbReference type="GO" id="GO:0003700">
    <property type="term" value="F:DNA-binding transcription factor activity"/>
    <property type="evidence" value="ECO:0007669"/>
    <property type="project" value="InterPro"/>
</dbReference>
<dbReference type="Proteomes" id="UP000266340">
    <property type="component" value="Unassembled WGS sequence"/>
</dbReference>
<feature type="domain" description="HTH araC/xylS-type" evidence="4">
    <location>
        <begin position="209"/>
        <end position="307"/>
    </location>
</feature>
<evidence type="ECO:0000256" key="2">
    <source>
        <dbReference type="ARBA" id="ARBA00023125"/>
    </source>
</evidence>
<keyword evidence="2" id="KW-0238">DNA-binding</keyword>
<dbReference type="PANTHER" id="PTHR43280">
    <property type="entry name" value="ARAC-FAMILY TRANSCRIPTIONAL REGULATOR"/>
    <property type="match status" value="1"/>
</dbReference>
<dbReference type="Pfam" id="PF12833">
    <property type="entry name" value="HTH_18"/>
    <property type="match status" value="1"/>
</dbReference>
<dbReference type="PANTHER" id="PTHR43280:SF28">
    <property type="entry name" value="HTH-TYPE TRANSCRIPTIONAL ACTIVATOR RHAS"/>
    <property type="match status" value="1"/>
</dbReference>
<dbReference type="SUPFAM" id="SSF46689">
    <property type="entry name" value="Homeodomain-like"/>
    <property type="match status" value="2"/>
</dbReference>
<protein>
    <submittedName>
        <fullName evidence="5">AraC family transcriptional regulator</fullName>
    </submittedName>
</protein>
<gene>
    <name evidence="5" type="ORF">D3H35_16740</name>
</gene>
<keyword evidence="6" id="KW-1185">Reference proteome</keyword>
<evidence type="ECO:0000256" key="1">
    <source>
        <dbReference type="ARBA" id="ARBA00023015"/>
    </source>
</evidence>
<reference evidence="5 6" key="1">
    <citation type="submission" date="2018-09" db="EMBL/GenBank/DDBJ databases">
        <title>Cohnella cavernae sp. nov., isolated from a karst cave.</title>
        <authorList>
            <person name="Zhu H."/>
        </authorList>
    </citation>
    <scope>NUCLEOTIDE SEQUENCE [LARGE SCALE GENOMIC DNA]</scope>
    <source>
        <strain evidence="5 6">K2E09-144</strain>
    </source>
</reference>